<organism evidence="6">
    <name type="scientific">Fonticula alba</name>
    <name type="common">Slime mold</name>
    <dbReference type="NCBI Taxonomy" id="691883"/>
    <lineage>
        <taxon>Eukaryota</taxon>
        <taxon>Rotosphaerida</taxon>
        <taxon>Fonticulaceae</taxon>
        <taxon>Fonticula</taxon>
    </lineage>
</organism>
<dbReference type="InterPro" id="IPR002052">
    <property type="entry name" value="DNA_methylase_N6_adenine_CS"/>
</dbReference>
<comment type="similarity">
    <text evidence="5">Belongs to the class I-like SAM-binding methyltransferase superfamily. EFM5 family.</text>
</comment>
<evidence type="ECO:0000313" key="6">
    <source>
        <dbReference type="EMBL" id="KCV72508.1"/>
    </source>
</evidence>
<reference evidence="6" key="1">
    <citation type="submission" date="2013-04" db="EMBL/GenBank/DDBJ databases">
        <title>The Genome Sequence of Fonticula alba ATCC 38817.</title>
        <authorList>
            <consortium name="The Broad Institute Genomics Platform"/>
            <person name="Russ C."/>
            <person name="Cuomo C."/>
            <person name="Burger G."/>
            <person name="Gray M.W."/>
            <person name="Holland P.W.H."/>
            <person name="King N."/>
            <person name="Lang F.B.F."/>
            <person name="Roger A.J."/>
            <person name="Ruiz-Trillo I."/>
            <person name="Brown M."/>
            <person name="Walker B."/>
            <person name="Young S."/>
            <person name="Zeng Q."/>
            <person name="Gargeya S."/>
            <person name="Fitzgerald M."/>
            <person name="Haas B."/>
            <person name="Abouelleil A."/>
            <person name="Allen A.W."/>
            <person name="Alvarado L."/>
            <person name="Arachchi H.M."/>
            <person name="Berlin A.M."/>
            <person name="Chapman S.B."/>
            <person name="Gainer-Dewar J."/>
            <person name="Goldberg J."/>
            <person name="Griggs A."/>
            <person name="Gujja S."/>
            <person name="Hansen M."/>
            <person name="Howarth C."/>
            <person name="Imamovic A."/>
            <person name="Ireland A."/>
            <person name="Larimer J."/>
            <person name="McCowan C."/>
            <person name="Murphy C."/>
            <person name="Pearson M."/>
            <person name="Poon T.W."/>
            <person name="Priest M."/>
            <person name="Roberts A."/>
            <person name="Saif S."/>
            <person name="Shea T."/>
            <person name="Sisk P."/>
            <person name="Sykes S."/>
            <person name="Wortman J."/>
            <person name="Nusbaum C."/>
            <person name="Birren B."/>
        </authorList>
    </citation>
    <scope>NUCLEOTIDE SEQUENCE [LARGE SCALE GENOMIC DNA]</scope>
    <source>
        <strain evidence="6">ATCC 38817</strain>
    </source>
</reference>
<gene>
    <name evidence="6" type="ORF">H696_00102</name>
</gene>
<proteinExistence type="inferred from homology"/>
<dbReference type="GO" id="GO:0032259">
    <property type="term" value="P:methylation"/>
    <property type="evidence" value="ECO:0007669"/>
    <property type="project" value="UniProtKB-KW"/>
</dbReference>
<comment type="subcellular location">
    <subcellularLocation>
        <location evidence="1 5">Cytoplasm</location>
    </subcellularLocation>
</comment>
<accession>A0A058ZF02</accession>
<dbReference type="RefSeq" id="XP_009492209.1">
    <property type="nucleotide sequence ID" value="XM_009493934.1"/>
</dbReference>
<dbReference type="AlphaFoldDB" id="A0A058ZF02"/>
<dbReference type="Proteomes" id="UP000030693">
    <property type="component" value="Unassembled WGS sequence"/>
</dbReference>
<keyword evidence="2 5" id="KW-0963">Cytoplasm</keyword>
<dbReference type="GO" id="GO:0003676">
    <property type="term" value="F:nucleic acid binding"/>
    <property type="evidence" value="ECO:0007669"/>
    <property type="project" value="InterPro"/>
</dbReference>
<dbReference type="InterPro" id="IPR041370">
    <property type="entry name" value="Mlase_EEF1AKMT1/ZCCHC4"/>
</dbReference>
<evidence type="ECO:0000256" key="1">
    <source>
        <dbReference type="ARBA" id="ARBA00004496"/>
    </source>
</evidence>
<keyword evidence="7" id="KW-1185">Reference proteome</keyword>
<name>A0A058ZF02_FONAL</name>
<protein>
    <recommendedName>
        <fullName evidence="5">Protein-lysine N-methyltransferase H696_00102</fullName>
        <ecNumber evidence="5">2.1.1.-</ecNumber>
    </recommendedName>
</protein>
<dbReference type="PANTHER" id="PTHR13200">
    <property type="entry name" value="EEF1A LYSINE METHYLTRANSFERASE 1"/>
    <property type="match status" value="1"/>
</dbReference>
<dbReference type="EC" id="2.1.1.-" evidence="5"/>
<dbReference type="GeneID" id="20524827"/>
<dbReference type="InterPro" id="IPR019369">
    <property type="entry name" value="Efm5/EEF1AKMT1"/>
</dbReference>
<evidence type="ECO:0000256" key="3">
    <source>
        <dbReference type="ARBA" id="ARBA00022603"/>
    </source>
</evidence>
<dbReference type="GO" id="GO:0005737">
    <property type="term" value="C:cytoplasm"/>
    <property type="evidence" value="ECO:0007669"/>
    <property type="project" value="UniProtKB-SubCell"/>
</dbReference>
<dbReference type="OrthoDB" id="206354at2759"/>
<evidence type="ECO:0000256" key="2">
    <source>
        <dbReference type="ARBA" id="ARBA00022490"/>
    </source>
</evidence>
<dbReference type="Pfam" id="PF10237">
    <property type="entry name" value="N6-adenineMlase"/>
    <property type="match status" value="1"/>
</dbReference>
<comment type="function">
    <text evidence="5">S-adenosyl-L-methionine-dependent protein-lysine N-methyltransferase that methylates elongation factor 1-alpha.</text>
</comment>
<dbReference type="GO" id="GO:0016279">
    <property type="term" value="F:protein-lysine N-methyltransferase activity"/>
    <property type="evidence" value="ECO:0007669"/>
    <property type="project" value="UniProtKB-UniRule"/>
</dbReference>
<sequence>MSGSDSDDDFQLSASTLAALAAFRDEQQQLEDRFQKLHDDADSRFKSGMEAIPEDWQLSQFWYDDATAEDLSHLAKQAAERSAAAGHPGEIVFLSSPTAYVKFKELYPDTPAWLLEYDTRFAVYAPEFVHYDYNQPETFSPLEPGSAAVIVADPPFLSEECLTKTSATVRALSRPAGQPNTHVVLCTGLVMRPLARELLGLEMTRWRPGHAKMLSNDFRCYSNFTDTDFGQRTLRGPALPEDEIGD</sequence>
<keyword evidence="3 5" id="KW-0489">Methyltransferase</keyword>
<dbReference type="PANTHER" id="PTHR13200:SF0">
    <property type="entry name" value="EEF1A LYSINE METHYLTRANSFERASE 1"/>
    <property type="match status" value="1"/>
</dbReference>
<dbReference type="EMBL" id="KB932201">
    <property type="protein sequence ID" value="KCV72508.1"/>
    <property type="molecule type" value="Genomic_DNA"/>
</dbReference>
<evidence type="ECO:0000256" key="5">
    <source>
        <dbReference type="HAMAP-Rule" id="MF_03187"/>
    </source>
</evidence>
<dbReference type="STRING" id="691883.A0A058ZF02"/>
<dbReference type="OMA" id="CNFRPEH"/>
<keyword evidence="4 5" id="KW-0808">Transferase</keyword>
<dbReference type="HAMAP" id="MF_03187">
    <property type="entry name" value="Methyltr_EFM5"/>
    <property type="match status" value="1"/>
</dbReference>
<evidence type="ECO:0000313" key="7">
    <source>
        <dbReference type="Proteomes" id="UP000030693"/>
    </source>
</evidence>
<dbReference type="eggNOG" id="KOG3350">
    <property type="taxonomic scope" value="Eukaryota"/>
</dbReference>
<evidence type="ECO:0000256" key="4">
    <source>
        <dbReference type="ARBA" id="ARBA00022679"/>
    </source>
</evidence>
<dbReference type="PROSITE" id="PS00092">
    <property type="entry name" value="N6_MTASE"/>
    <property type="match status" value="1"/>
</dbReference>